<protein>
    <submittedName>
        <fullName evidence="2">Uncharacterized protein</fullName>
    </submittedName>
</protein>
<accession>C6A0C4</accession>
<dbReference type="STRING" id="604354.TSIB_2058"/>
<keyword evidence="3" id="KW-1185">Reference proteome</keyword>
<dbReference type="AlphaFoldDB" id="C6A0C4"/>
<gene>
    <name evidence="2" type="ordered locus">TSIB_2058</name>
</gene>
<reference evidence="2 3" key="1">
    <citation type="journal article" date="2009" name="Appl. Environ. Microbiol.">
        <title>Metabolic versatility and indigenous origin of the archaeon Thermococcus sibiricus, isolated from a siberian oil reservoir, as revealed by genome analysis.</title>
        <authorList>
            <person name="Mardanov A.V."/>
            <person name="Ravin N.V."/>
            <person name="Svetlitchnyi V.A."/>
            <person name="Beletsky A.V."/>
            <person name="Miroshnichenko M.L."/>
            <person name="Bonch-Osmolovskaya E.A."/>
            <person name="Skryabin K.G."/>
        </authorList>
    </citation>
    <scope>NUCLEOTIDE SEQUENCE [LARGE SCALE GENOMIC DNA]</scope>
    <source>
        <strain evidence="3">DSM 12597 / MM 739</strain>
    </source>
</reference>
<evidence type="ECO:0000313" key="3">
    <source>
        <dbReference type="Proteomes" id="UP000009079"/>
    </source>
</evidence>
<sequence>MMNSEILDFRTLLTIIYEHFGTGEFTARELSDRLREAISNPALIANPAFLKVYRRVSKKMISNDLRRLYAMGFLKRRRVKRKVMTKSGKVCHRGYEYRYSLSSQGLKYLAYMASGGHEREEQEGFEDFLVKIFIEKKAPEEIRDILWEFYETQMKDRKGFRRFSTSQMAFWDKVLERITEIFRDKRIKSLEERVKALEEENKELREKIRKLEMEKTAYKTLNEKLLLMLTEIMELTDRALEKAEHFKEENERYREIVKRVNKVFAELGPITGK</sequence>
<dbReference type="KEGG" id="tsi:TSIB_2058"/>
<evidence type="ECO:0000256" key="1">
    <source>
        <dbReference type="SAM" id="Coils"/>
    </source>
</evidence>
<evidence type="ECO:0000313" key="2">
    <source>
        <dbReference type="EMBL" id="ACS91105.1"/>
    </source>
</evidence>
<dbReference type="EMBL" id="CP001463">
    <property type="protein sequence ID" value="ACS91105.1"/>
    <property type="molecule type" value="Genomic_DNA"/>
</dbReference>
<name>C6A0C4_THESM</name>
<organism evidence="2 3">
    <name type="scientific">Thermococcus sibiricus (strain DSM 12597 / MM 739)</name>
    <dbReference type="NCBI Taxonomy" id="604354"/>
    <lineage>
        <taxon>Archaea</taxon>
        <taxon>Methanobacteriati</taxon>
        <taxon>Methanobacteriota</taxon>
        <taxon>Thermococci</taxon>
        <taxon>Thermococcales</taxon>
        <taxon>Thermococcaceae</taxon>
        <taxon>Thermococcus</taxon>
    </lineage>
</organism>
<dbReference type="HOGENOM" id="CLU_1017889_0_0_2"/>
<feature type="coiled-coil region" evidence="1">
    <location>
        <begin position="187"/>
        <end position="224"/>
    </location>
</feature>
<keyword evidence="1" id="KW-0175">Coiled coil</keyword>
<dbReference type="Proteomes" id="UP000009079">
    <property type="component" value="Chromosome"/>
</dbReference>
<dbReference type="eggNOG" id="arCOG10658">
    <property type="taxonomic scope" value="Archaea"/>
</dbReference>
<dbReference type="Gene3D" id="1.20.5.170">
    <property type="match status" value="1"/>
</dbReference>
<proteinExistence type="predicted"/>